<feature type="non-terminal residue" evidence="4">
    <location>
        <position position="195"/>
    </location>
</feature>
<name>A0A087UAL7_STEMI</name>
<dbReference type="AlphaFoldDB" id="A0A087UAL7"/>
<dbReference type="OrthoDB" id="6507163at2759"/>
<proteinExistence type="inferred from homology"/>
<dbReference type="OMA" id="YHYEDGT"/>
<dbReference type="STRING" id="407821.A0A087UAL7"/>
<feature type="domain" description="Sulfotransferase" evidence="3">
    <location>
        <begin position="38"/>
        <end position="191"/>
    </location>
</feature>
<protein>
    <recommendedName>
        <fullName evidence="3">Sulfotransferase domain-containing protein</fullName>
    </recommendedName>
</protein>
<reference evidence="4 5" key="1">
    <citation type="submission" date="2013-11" db="EMBL/GenBank/DDBJ databases">
        <title>Genome sequencing of Stegodyphus mimosarum.</title>
        <authorList>
            <person name="Bechsgaard J."/>
        </authorList>
    </citation>
    <scope>NUCLEOTIDE SEQUENCE [LARGE SCALE GENOMIC DNA]</scope>
</reference>
<dbReference type="InterPro" id="IPR027417">
    <property type="entry name" value="P-loop_NTPase"/>
</dbReference>
<evidence type="ECO:0000259" key="3">
    <source>
        <dbReference type="Pfam" id="PF00685"/>
    </source>
</evidence>
<evidence type="ECO:0000256" key="1">
    <source>
        <dbReference type="ARBA" id="ARBA00005771"/>
    </source>
</evidence>
<gene>
    <name evidence="4" type="ORF">X975_18649</name>
</gene>
<organism evidence="4 5">
    <name type="scientific">Stegodyphus mimosarum</name>
    <name type="common">African social velvet spider</name>
    <dbReference type="NCBI Taxonomy" id="407821"/>
    <lineage>
        <taxon>Eukaryota</taxon>
        <taxon>Metazoa</taxon>
        <taxon>Ecdysozoa</taxon>
        <taxon>Arthropoda</taxon>
        <taxon>Chelicerata</taxon>
        <taxon>Arachnida</taxon>
        <taxon>Araneae</taxon>
        <taxon>Araneomorphae</taxon>
        <taxon>Entelegynae</taxon>
        <taxon>Eresoidea</taxon>
        <taxon>Eresidae</taxon>
        <taxon>Stegodyphus</taxon>
    </lineage>
</organism>
<dbReference type="SUPFAM" id="SSF52540">
    <property type="entry name" value="P-loop containing nucleoside triphosphate hydrolases"/>
    <property type="match status" value="1"/>
</dbReference>
<sequence>MAKVTNKPKYQILHGIRIPTGFSLKHFTEALHYKPKTDDVFIVTYPKCGTTWMQTIILYIFQKGRELDCQEDFHKLCPFLDVMGTEAISAMPRPGALKTHLPYSLVPYSAAAKYIFVARNPKDCCVSLYYHTISRPGFEYGDAEFDDFFELFMDGEVIYNDYFDHLMSWYPHCNERNVYYTTYETMKRNTEDNNY</sequence>
<comment type="similarity">
    <text evidence="1">Belongs to the sulfotransferase 1 family.</text>
</comment>
<keyword evidence="2" id="KW-0808">Transferase</keyword>
<accession>A0A087UAL7</accession>
<dbReference type="Gene3D" id="3.40.50.300">
    <property type="entry name" value="P-loop containing nucleotide triphosphate hydrolases"/>
    <property type="match status" value="1"/>
</dbReference>
<dbReference type="GO" id="GO:0008146">
    <property type="term" value="F:sulfotransferase activity"/>
    <property type="evidence" value="ECO:0007669"/>
    <property type="project" value="InterPro"/>
</dbReference>
<evidence type="ECO:0000313" key="4">
    <source>
        <dbReference type="EMBL" id="KFM74406.1"/>
    </source>
</evidence>
<dbReference type="EMBL" id="KK119020">
    <property type="protein sequence ID" value="KFM74406.1"/>
    <property type="molecule type" value="Genomic_DNA"/>
</dbReference>
<dbReference type="Pfam" id="PF00685">
    <property type="entry name" value="Sulfotransfer_1"/>
    <property type="match status" value="1"/>
</dbReference>
<dbReference type="InterPro" id="IPR000863">
    <property type="entry name" value="Sulfotransferase_dom"/>
</dbReference>
<evidence type="ECO:0000313" key="5">
    <source>
        <dbReference type="Proteomes" id="UP000054359"/>
    </source>
</evidence>
<dbReference type="PANTHER" id="PTHR11783">
    <property type="entry name" value="SULFOTRANSFERASE SULT"/>
    <property type="match status" value="1"/>
</dbReference>
<evidence type="ECO:0000256" key="2">
    <source>
        <dbReference type="ARBA" id="ARBA00022679"/>
    </source>
</evidence>
<dbReference type="Proteomes" id="UP000054359">
    <property type="component" value="Unassembled WGS sequence"/>
</dbReference>
<keyword evidence="5" id="KW-1185">Reference proteome</keyword>